<evidence type="ECO:0000259" key="1">
    <source>
        <dbReference type="Pfam" id="PF18731"/>
    </source>
</evidence>
<protein>
    <recommendedName>
        <fullName evidence="1">Swt1-like HEPN domain-containing protein</fullName>
    </recommendedName>
</protein>
<organism evidence="2 3">
    <name type="scientific">Pseudomonas syringae</name>
    <dbReference type="NCBI Taxonomy" id="317"/>
    <lineage>
        <taxon>Bacteria</taxon>
        <taxon>Pseudomonadati</taxon>
        <taxon>Pseudomonadota</taxon>
        <taxon>Gammaproteobacteria</taxon>
        <taxon>Pseudomonadales</taxon>
        <taxon>Pseudomonadaceae</taxon>
        <taxon>Pseudomonas</taxon>
    </lineage>
</organism>
<dbReference type="RefSeq" id="WP_084918719.1">
    <property type="nucleotide sequence ID" value="NZ_MTSA01000012.1"/>
</dbReference>
<dbReference type="OrthoDB" id="4773522at2"/>
<dbReference type="Pfam" id="PF18731">
    <property type="entry name" value="HEPN_Swt1"/>
    <property type="match status" value="1"/>
</dbReference>
<name>A0A244EPH5_PSESX</name>
<dbReference type="EMBL" id="MTSA01000012">
    <property type="protein sequence ID" value="OUM06387.1"/>
    <property type="molecule type" value="Genomic_DNA"/>
</dbReference>
<gene>
    <name evidence="2" type="ORF">BW686_17080</name>
</gene>
<dbReference type="Proteomes" id="UP000195128">
    <property type="component" value="Unassembled WGS sequence"/>
</dbReference>
<proteinExistence type="predicted"/>
<evidence type="ECO:0000313" key="3">
    <source>
        <dbReference type="Proteomes" id="UP000195128"/>
    </source>
</evidence>
<accession>A0A244EPH5</accession>
<dbReference type="AlphaFoldDB" id="A0A244EPH5"/>
<comment type="caution">
    <text evidence="2">The sequence shown here is derived from an EMBL/GenBank/DDBJ whole genome shotgun (WGS) entry which is preliminary data.</text>
</comment>
<feature type="domain" description="Swt1-like HEPN" evidence="1">
    <location>
        <begin position="60"/>
        <end position="186"/>
    </location>
</feature>
<sequence>MIDESRLALFVMLGQSVSASIDEKIDLITPPALKISENYDLSAVIPDPVRRAYEASEAYRLFFVFESYLKEFVTGALIAKNGDEWWGQVPKDIQDEVVKLEETEEAKSWMALGSRDKLSLMTYPQLLRVIDVCWKTHFEELLRDKALVQQARLISHLRNTICHMTNISVEELERIRQTMRDWFRRIAP</sequence>
<reference evidence="2 3" key="1">
    <citation type="submission" date="2017-01" db="EMBL/GenBank/DDBJ databases">
        <authorList>
            <person name="Mah S.A."/>
            <person name="Swanson W.J."/>
            <person name="Moy G.W."/>
            <person name="Vacquier V.D."/>
        </authorList>
    </citation>
    <scope>NUCLEOTIDE SEQUENCE [LARGE SCALE GENOMIC DNA]</scope>
    <source>
        <strain evidence="2">PDD-32b-74</strain>
    </source>
</reference>
<dbReference type="InterPro" id="IPR041650">
    <property type="entry name" value="HEPN_Swt1"/>
</dbReference>
<evidence type="ECO:0000313" key="2">
    <source>
        <dbReference type="EMBL" id="OUM06387.1"/>
    </source>
</evidence>